<evidence type="ECO:0000313" key="1">
    <source>
        <dbReference type="EMBL" id="CAA6808817.1"/>
    </source>
</evidence>
<dbReference type="EMBL" id="CACVAQ010000146">
    <property type="protein sequence ID" value="CAA6808817.1"/>
    <property type="molecule type" value="Genomic_DNA"/>
</dbReference>
<proteinExistence type="predicted"/>
<reference evidence="1" key="1">
    <citation type="submission" date="2020-01" db="EMBL/GenBank/DDBJ databases">
        <authorList>
            <person name="Meier V. D."/>
            <person name="Meier V D."/>
        </authorList>
    </citation>
    <scope>NUCLEOTIDE SEQUENCE</scope>
    <source>
        <strain evidence="1">HLG_WM_MAG_10</strain>
    </source>
</reference>
<organism evidence="1">
    <name type="scientific">uncultured Aureispira sp</name>
    <dbReference type="NCBI Taxonomy" id="1331704"/>
    <lineage>
        <taxon>Bacteria</taxon>
        <taxon>Pseudomonadati</taxon>
        <taxon>Bacteroidota</taxon>
        <taxon>Saprospiria</taxon>
        <taxon>Saprospirales</taxon>
        <taxon>Saprospiraceae</taxon>
        <taxon>Aureispira</taxon>
        <taxon>environmental samples</taxon>
    </lineage>
</organism>
<accession>A0A6S6SFK7</accession>
<gene>
    <name evidence="1" type="ORF">HELGO_WM35639</name>
</gene>
<protein>
    <submittedName>
        <fullName evidence="1">Uncharacterized protein</fullName>
    </submittedName>
</protein>
<dbReference type="AlphaFoldDB" id="A0A6S6SFK7"/>
<name>A0A6S6SFK7_9BACT</name>
<sequence length="44" mass="4765">MMVLVYLLGSQSNVIRLGRVVRCGIYITGAAGTWGTHVAFKIVI</sequence>